<evidence type="ECO:0000256" key="7">
    <source>
        <dbReference type="SAM" id="Phobius"/>
    </source>
</evidence>
<evidence type="ECO:0000313" key="8">
    <source>
        <dbReference type="EMBL" id="TGZ70220.1"/>
    </source>
</evidence>
<evidence type="ECO:0000256" key="3">
    <source>
        <dbReference type="ARBA" id="ARBA00022679"/>
    </source>
</evidence>
<evidence type="ECO:0000256" key="1">
    <source>
        <dbReference type="ARBA" id="ARBA00009988"/>
    </source>
</evidence>
<reference evidence="8 9" key="1">
    <citation type="journal article" date="2019" name="BMC Genomics">
        <title>New insights from Opisthorchis felineus genome: update on genomics of the epidemiologically important liver flukes.</title>
        <authorList>
            <person name="Ershov N.I."/>
            <person name="Mordvinov V.A."/>
            <person name="Prokhortchouk E.B."/>
            <person name="Pakharukova M.Y."/>
            <person name="Gunbin K.V."/>
            <person name="Ustyantsev K."/>
            <person name="Genaev M.A."/>
            <person name="Blinov A.G."/>
            <person name="Mazur A."/>
            <person name="Boulygina E."/>
            <person name="Tsygankova S."/>
            <person name="Khrameeva E."/>
            <person name="Chekanov N."/>
            <person name="Fan G."/>
            <person name="Xiao A."/>
            <person name="Zhang H."/>
            <person name="Xu X."/>
            <person name="Yang H."/>
            <person name="Solovyev V."/>
            <person name="Lee S.M."/>
            <person name="Liu X."/>
            <person name="Afonnikov D.A."/>
            <person name="Skryabin K.G."/>
        </authorList>
    </citation>
    <scope>NUCLEOTIDE SEQUENCE [LARGE SCALE GENOMIC DNA]</scope>
    <source>
        <strain evidence="8">AK-0245</strain>
        <tissue evidence="8">Whole organism</tissue>
    </source>
</reference>
<dbReference type="InterPro" id="IPR027417">
    <property type="entry name" value="P-loop_NTPase"/>
</dbReference>
<evidence type="ECO:0000256" key="2">
    <source>
        <dbReference type="ARBA" id="ARBA00013262"/>
    </source>
</evidence>
<sequence length="362" mass="42049">MLHGKAHVFGFGASHMRAAVNGAMREPRRWRCAAFTLLFVGFLILLGSRVIDEPVFEWKLLTMANNTEQRHPPIIFVGGVSRSGTTLMRVLLDVHPWIRCGPEGMVIKPVLDFRHSMPRFHVNWSRQAGIYPNLLDSAISKYIRYIVEEMGPPANILCYKRPEVLLYTEYLATLFPDSKFIIMLRDGRAVAVSNKRFKRNTTEKLHNVLNKWMLENINLTRACQNVGPKRCLIVRYELLILNPERELKLVTRFLDIPWDPVMLHHEDLLSKWPSINPYEPSTSQVKEKINNKALTRWLEDTDNDTKLFIREAPQRCFLLKAFGFLNIGEPPDYSKLPRNLPNVSGFKPPKEPKVSKRLRRRR</sequence>
<dbReference type="OrthoDB" id="545675at2759"/>
<feature type="transmembrane region" description="Helical" evidence="7">
    <location>
        <begin position="32"/>
        <end position="51"/>
    </location>
</feature>
<dbReference type="EC" id="2.8.2.20" evidence="2 5"/>
<dbReference type="GO" id="GO:0008476">
    <property type="term" value="F:protein-tyrosine sulfotransferase activity"/>
    <property type="evidence" value="ECO:0007669"/>
    <property type="project" value="UniProtKB-EC"/>
</dbReference>
<dbReference type="PANTHER" id="PTHR12788">
    <property type="entry name" value="PROTEIN-TYROSINE SULFOTRANSFERASE 2"/>
    <property type="match status" value="1"/>
</dbReference>
<gene>
    <name evidence="8" type="ORF">CRM22_003315</name>
</gene>
<dbReference type="EMBL" id="SJOL01005532">
    <property type="protein sequence ID" value="TGZ70220.1"/>
    <property type="molecule type" value="Genomic_DNA"/>
</dbReference>
<dbReference type="Pfam" id="PF13469">
    <property type="entry name" value="Sulfotransfer_3"/>
    <property type="match status" value="1"/>
</dbReference>
<protein>
    <recommendedName>
        <fullName evidence="2 5">Protein-tyrosine sulfotransferase</fullName>
        <ecNumber evidence="2 5">2.8.2.20</ecNumber>
    </recommendedName>
</protein>
<feature type="region of interest" description="Disordered" evidence="6">
    <location>
        <begin position="338"/>
        <end position="362"/>
    </location>
</feature>
<dbReference type="SUPFAM" id="SSF52540">
    <property type="entry name" value="P-loop containing nucleoside triphosphate hydrolases"/>
    <property type="match status" value="1"/>
</dbReference>
<keyword evidence="7" id="KW-0812">Transmembrane</keyword>
<keyword evidence="3 5" id="KW-0808">Transferase</keyword>
<comment type="similarity">
    <text evidence="1 5">Belongs to the protein sulfotransferase family.</text>
</comment>
<proteinExistence type="inferred from homology"/>
<evidence type="ECO:0000256" key="6">
    <source>
        <dbReference type="SAM" id="MobiDB-lite"/>
    </source>
</evidence>
<dbReference type="Gene3D" id="3.40.50.300">
    <property type="entry name" value="P-loop containing nucleotide triphosphate hydrolases"/>
    <property type="match status" value="1"/>
</dbReference>
<comment type="catalytic activity">
    <reaction evidence="4 5">
        <text>L-tyrosyl-[protein] + 3'-phosphoadenylyl sulfate = O-sulfo-L-tyrosine-[protein] + adenosine 3',5'-bisphosphate + H(+)</text>
        <dbReference type="Rhea" id="RHEA:16801"/>
        <dbReference type="Rhea" id="RHEA-COMP:10136"/>
        <dbReference type="Rhea" id="RHEA-COMP:11688"/>
        <dbReference type="ChEBI" id="CHEBI:15378"/>
        <dbReference type="ChEBI" id="CHEBI:46858"/>
        <dbReference type="ChEBI" id="CHEBI:58339"/>
        <dbReference type="ChEBI" id="CHEBI:58343"/>
        <dbReference type="ChEBI" id="CHEBI:65286"/>
        <dbReference type="EC" id="2.8.2.20"/>
    </reaction>
</comment>
<keyword evidence="7" id="KW-1133">Transmembrane helix</keyword>
<dbReference type="AlphaFoldDB" id="A0A4S2M1U1"/>
<evidence type="ECO:0000256" key="5">
    <source>
        <dbReference type="RuleBase" id="RU365018"/>
    </source>
</evidence>
<keyword evidence="9" id="KW-1185">Reference proteome</keyword>
<dbReference type="Proteomes" id="UP000308267">
    <property type="component" value="Unassembled WGS sequence"/>
</dbReference>
<comment type="function">
    <text evidence="5">Catalyzes the O-sulfation of tyrosine residues within acidic motifs of polypeptides, using 3'-phosphoadenylyl sulfate (PAPS) as cosubstrate.</text>
</comment>
<dbReference type="PANTHER" id="PTHR12788:SF7">
    <property type="entry name" value="PROTEIN-TYROSINE SULFOTRANSFERASE-RELATED"/>
    <property type="match status" value="1"/>
</dbReference>
<evidence type="ECO:0000313" key="9">
    <source>
        <dbReference type="Proteomes" id="UP000308267"/>
    </source>
</evidence>
<evidence type="ECO:0000256" key="4">
    <source>
        <dbReference type="ARBA" id="ARBA00048460"/>
    </source>
</evidence>
<keyword evidence="7" id="KW-0472">Membrane</keyword>
<accession>A0A4S2M1U1</accession>
<dbReference type="InterPro" id="IPR026634">
    <property type="entry name" value="TPST-like"/>
</dbReference>
<dbReference type="STRING" id="147828.A0A4S2M1U1"/>
<comment type="caution">
    <text evidence="8">The sequence shown here is derived from an EMBL/GenBank/DDBJ whole genome shotgun (WGS) entry which is preliminary data.</text>
</comment>
<organism evidence="8 9">
    <name type="scientific">Opisthorchis felineus</name>
    <dbReference type="NCBI Taxonomy" id="147828"/>
    <lineage>
        <taxon>Eukaryota</taxon>
        <taxon>Metazoa</taxon>
        <taxon>Spiralia</taxon>
        <taxon>Lophotrochozoa</taxon>
        <taxon>Platyhelminthes</taxon>
        <taxon>Trematoda</taxon>
        <taxon>Digenea</taxon>
        <taxon>Opisthorchiida</taxon>
        <taxon>Opisthorchiata</taxon>
        <taxon>Opisthorchiidae</taxon>
        <taxon>Opisthorchis</taxon>
    </lineage>
</organism>
<dbReference type="GO" id="GO:0005794">
    <property type="term" value="C:Golgi apparatus"/>
    <property type="evidence" value="ECO:0007669"/>
    <property type="project" value="UniProtKB-ARBA"/>
</dbReference>
<name>A0A4S2M1U1_OPIFE</name>